<dbReference type="InterPro" id="IPR029063">
    <property type="entry name" value="SAM-dependent_MTases_sf"/>
</dbReference>
<evidence type="ECO:0000313" key="6">
    <source>
        <dbReference type="EMBL" id="TRW17859.1"/>
    </source>
</evidence>
<dbReference type="GO" id="GO:0070475">
    <property type="term" value="P:rRNA base methylation"/>
    <property type="evidence" value="ECO:0007669"/>
    <property type="project" value="TreeGrafter"/>
</dbReference>
<evidence type="ECO:0000256" key="3">
    <source>
        <dbReference type="ARBA" id="ARBA00022691"/>
    </source>
</evidence>
<dbReference type="EMBL" id="VJWA01000001">
    <property type="protein sequence ID" value="TRW17859.1"/>
    <property type="molecule type" value="Genomic_DNA"/>
</dbReference>
<comment type="similarity">
    <text evidence="4">Belongs to the class I-like SAM-binding methyltransferase superfamily. RNA M5U methyltransferase family.</text>
</comment>
<evidence type="ECO:0000256" key="4">
    <source>
        <dbReference type="PROSITE-ProRule" id="PRU01024"/>
    </source>
</evidence>
<dbReference type="GO" id="GO:0070041">
    <property type="term" value="F:rRNA (uridine-C5-)-methyltransferase activity"/>
    <property type="evidence" value="ECO:0007669"/>
    <property type="project" value="TreeGrafter"/>
</dbReference>
<gene>
    <name evidence="6" type="ORF">FMM06_06945</name>
</gene>
<dbReference type="PROSITE" id="PS01230">
    <property type="entry name" value="TRMA_1"/>
    <property type="match status" value="1"/>
</dbReference>
<dbReference type="OrthoDB" id="9804590at2"/>
<evidence type="ECO:0000313" key="7">
    <source>
        <dbReference type="Proteomes" id="UP000317894"/>
    </source>
</evidence>
<dbReference type="AlphaFoldDB" id="A0A552UI09"/>
<evidence type="ECO:0000256" key="1">
    <source>
        <dbReference type="ARBA" id="ARBA00022603"/>
    </source>
</evidence>
<dbReference type="InterPro" id="IPR010280">
    <property type="entry name" value="U5_MeTrfase_fam"/>
</dbReference>
<feature type="binding site" evidence="4">
    <location>
        <position position="326"/>
    </location>
    <ligand>
        <name>S-adenosyl-L-methionine</name>
        <dbReference type="ChEBI" id="CHEBI:59789"/>
    </ligand>
</feature>
<sequence>MSPVIRIGARGDGVTADGRFVPFGVPGDTLADDGTLVHGPDHQDPPCRHFPECGGCQLQHVADPAYADWAVARIVHALGGAGVTPGEVMPVHLSPPRSRRRASLRGVKRGGQLVLGFNAEASHRIVDIRECHVLLPGLFALVAPLRGLLSSALKDGQGAGVTLTMTTTGIDLLLSNVAATKLGDIERLTAFADAHDLARLSVENEGGVETIAERRAPLVRLGGVDVALPPAAFLQATEDGEAALVAAVLSATRGAGKVADLFAGLGTFALPLSNAARVLAADAAGPAMVALKAAAIGRLLLTEHRDLFRNPLTVFELDRFDTVVFDPPRAGAAAQVALLAQSKVPCIVAVSCNPSTFARDAALLTGGGYRLEQLWPVGQFRWSTHVELVARFVR</sequence>
<protein>
    <submittedName>
        <fullName evidence="6">Class I SAM-dependent RNA methyltransferase</fullName>
    </submittedName>
</protein>
<keyword evidence="1 4" id="KW-0489">Methyltransferase</keyword>
<organism evidence="6 7">
    <name type="scientific">Glacieibacterium frigidum</name>
    <dbReference type="NCBI Taxonomy" id="2593303"/>
    <lineage>
        <taxon>Bacteria</taxon>
        <taxon>Pseudomonadati</taxon>
        <taxon>Pseudomonadota</taxon>
        <taxon>Alphaproteobacteria</taxon>
        <taxon>Sphingomonadales</taxon>
        <taxon>Sphingosinicellaceae</taxon>
        <taxon>Glacieibacterium</taxon>
    </lineage>
</organism>
<dbReference type="PANTHER" id="PTHR11061:SF49">
    <property type="entry name" value="23S RRNA (URACIL(1939)-C(5))-METHYLTRANSFERASE RLMD"/>
    <property type="match status" value="1"/>
</dbReference>
<dbReference type="SUPFAM" id="SSF53335">
    <property type="entry name" value="S-adenosyl-L-methionine-dependent methyltransferases"/>
    <property type="match status" value="1"/>
</dbReference>
<accession>A0A552UI09</accession>
<dbReference type="Gene3D" id="2.40.50.1070">
    <property type="match status" value="1"/>
</dbReference>
<dbReference type="Proteomes" id="UP000317894">
    <property type="component" value="Unassembled WGS sequence"/>
</dbReference>
<feature type="binding site" evidence="4">
    <location>
        <position position="235"/>
    </location>
    <ligand>
        <name>S-adenosyl-L-methionine</name>
        <dbReference type="ChEBI" id="CHEBI:59789"/>
    </ligand>
</feature>
<name>A0A552UI09_9SPHN</name>
<comment type="caution">
    <text evidence="4">Lacks conserved residue(s) required for the propagation of feature annotation.</text>
</comment>
<feature type="active site" evidence="5">
    <location>
        <position position="352"/>
    </location>
</feature>
<evidence type="ECO:0000256" key="5">
    <source>
        <dbReference type="PROSITE-ProRule" id="PRU10015"/>
    </source>
</evidence>
<comment type="caution">
    <text evidence="6">The sequence shown here is derived from an EMBL/GenBank/DDBJ whole genome shotgun (WGS) entry which is preliminary data.</text>
</comment>
<proteinExistence type="inferred from homology"/>
<dbReference type="PROSITE" id="PS51687">
    <property type="entry name" value="SAM_MT_RNA_M5U"/>
    <property type="match status" value="1"/>
</dbReference>
<dbReference type="Gene3D" id="3.40.50.150">
    <property type="entry name" value="Vaccinia Virus protein VP39"/>
    <property type="match status" value="1"/>
</dbReference>
<keyword evidence="3 4" id="KW-0949">S-adenosyl-L-methionine</keyword>
<dbReference type="Pfam" id="PF05958">
    <property type="entry name" value="tRNA_U5-meth_tr"/>
    <property type="match status" value="1"/>
</dbReference>
<feature type="binding site" evidence="4">
    <location>
        <position position="262"/>
    </location>
    <ligand>
        <name>S-adenosyl-L-methionine</name>
        <dbReference type="ChEBI" id="CHEBI:59789"/>
    </ligand>
</feature>
<dbReference type="PANTHER" id="PTHR11061">
    <property type="entry name" value="RNA M5U METHYLTRANSFERASE"/>
    <property type="match status" value="1"/>
</dbReference>
<keyword evidence="2 4" id="KW-0808">Transferase</keyword>
<reference evidence="6 7" key="1">
    <citation type="submission" date="2019-07" db="EMBL/GenBank/DDBJ databases">
        <title>Novel species isolated from glacier.</title>
        <authorList>
            <person name="Liu Q."/>
            <person name="Xin Y.-H."/>
        </authorList>
    </citation>
    <scope>NUCLEOTIDE SEQUENCE [LARGE SCALE GENOMIC DNA]</scope>
    <source>
        <strain evidence="6 7">LB1R16</strain>
    </source>
</reference>
<dbReference type="RefSeq" id="WP_144236553.1">
    <property type="nucleotide sequence ID" value="NZ_VJWA01000001.1"/>
</dbReference>
<dbReference type="InterPro" id="IPR030390">
    <property type="entry name" value="MeTrfase_TrmA_AS"/>
</dbReference>
<evidence type="ECO:0000256" key="2">
    <source>
        <dbReference type="ARBA" id="ARBA00022679"/>
    </source>
</evidence>
<keyword evidence="7" id="KW-1185">Reference proteome</keyword>
<feature type="active site" description="Nucleophile" evidence="4">
    <location>
        <position position="352"/>
    </location>
</feature>